<sequence length="223" mass="24846">MPLEESTQSTQWLGLALQPLDAFDFSNSASWSSGKSRLEDCVPHCLRTTESFTRSYFASPGEYLCRKISKVPFATECERQNSSLNGREDGRGHREAVVCPYCDRSFHERSECPTWNSVCNFCGKKGHFAEVCHSRKSKHAKLRAIELQALKSSAKAKFMDVTVENYTTKFKVDSGTKFSAVPSLCRSRRPVMLGMNDIVYRLEDAKSGGSTIACATSAPWVCA</sequence>
<comment type="caution">
    <text evidence="1">The sequence shown here is derived from an EMBL/GenBank/DDBJ whole genome shotgun (WGS) entry which is preliminary data.</text>
</comment>
<dbReference type="EMBL" id="CM023476">
    <property type="protein sequence ID" value="KAH7941052.1"/>
    <property type="molecule type" value="Genomic_DNA"/>
</dbReference>
<gene>
    <name evidence="1" type="ORF">HPB49_009693</name>
</gene>
<accession>A0ACB8CEE8</accession>
<reference evidence="1" key="1">
    <citation type="submission" date="2020-05" db="EMBL/GenBank/DDBJ databases">
        <title>Large-scale comparative analyses of tick genomes elucidate their genetic diversity and vector capacities.</title>
        <authorList>
            <person name="Jia N."/>
            <person name="Wang J."/>
            <person name="Shi W."/>
            <person name="Du L."/>
            <person name="Sun Y."/>
            <person name="Zhan W."/>
            <person name="Jiang J."/>
            <person name="Wang Q."/>
            <person name="Zhang B."/>
            <person name="Ji P."/>
            <person name="Sakyi L.B."/>
            <person name="Cui X."/>
            <person name="Yuan T."/>
            <person name="Jiang B."/>
            <person name="Yang W."/>
            <person name="Lam T.T.-Y."/>
            <person name="Chang Q."/>
            <person name="Ding S."/>
            <person name="Wang X."/>
            <person name="Zhu J."/>
            <person name="Ruan X."/>
            <person name="Zhao L."/>
            <person name="Wei J."/>
            <person name="Que T."/>
            <person name="Du C."/>
            <person name="Cheng J."/>
            <person name="Dai P."/>
            <person name="Han X."/>
            <person name="Huang E."/>
            <person name="Gao Y."/>
            <person name="Liu J."/>
            <person name="Shao H."/>
            <person name="Ye R."/>
            <person name="Li L."/>
            <person name="Wei W."/>
            <person name="Wang X."/>
            <person name="Wang C."/>
            <person name="Yang T."/>
            <person name="Huo Q."/>
            <person name="Li W."/>
            <person name="Guo W."/>
            <person name="Chen H."/>
            <person name="Zhou L."/>
            <person name="Ni X."/>
            <person name="Tian J."/>
            <person name="Zhou Y."/>
            <person name="Sheng Y."/>
            <person name="Liu T."/>
            <person name="Pan Y."/>
            <person name="Xia L."/>
            <person name="Li J."/>
            <person name="Zhao F."/>
            <person name="Cao W."/>
        </authorList>
    </citation>
    <scope>NUCLEOTIDE SEQUENCE</scope>
    <source>
        <strain evidence="1">Dsil-2018</strain>
    </source>
</reference>
<evidence type="ECO:0000313" key="1">
    <source>
        <dbReference type="EMBL" id="KAH7941052.1"/>
    </source>
</evidence>
<name>A0ACB8CEE8_DERSI</name>
<dbReference type="Proteomes" id="UP000821865">
    <property type="component" value="Chromosome 7"/>
</dbReference>
<protein>
    <submittedName>
        <fullName evidence="1">Uncharacterized protein</fullName>
    </submittedName>
</protein>
<keyword evidence="2" id="KW-1185">Reference proteome</keyword>
<organism evidence="1 2">
    <name type="scientific">Dermacentor silvarum</name>
    <name type="common">Tick</name>
    <dbReference type="NCBI Taxonomy" id="543639"/>
    <lineage>
        <taxon>Eukaryota</taxon>
        <taxon>Metazoa</taxon>
        <taxon>Ecdysozoa</taxon>
        <taxon>Arthropoda</taxon>
        <taxon>Chelicerata</taxon>
        <taxon>Arachnida</taxon>
        <taxon>Acari</taxon>
        <taxon>Parasitiformes</taxon>
        <taxon>Ixodida</taxon>
        <taxon>Ixodoidea</taxon>
        <taxon>Ixodidae</taxon>
        <taxon>Rhipicephalinae</taxon>
        <taxon>Dermacentor</taxon>
    </lineage>
</organism>
<evidence type="ECO:0000313" key="2">
    <source>
        <dbReference type="Proteomes" id="UP000821865"/>
    </source>
</evidence>
<proteinExistence type="predicted"/>